<comment type="catalytic activity">
    <reaction evidence="8 10">
        <text>deamido-NAD(+) + NH4(+) + ATP = AMP + diphosphate + NAD(+) + H(+)</text>
        <dbReference type="Rhea" id="RHEA:21188"/>
        <dbReference type="ChEBI" id="CHEBI:15378"/>
        <dbReference type="ChEBI" id="CHEBI:28938"/>
        <dbReference type="ChEBI" id="CHEBI:30616"/>
        <dbReference type="ChEBI" id="CHEBI:33019"/>
        <dbReference type="ChEBI" id="CHEBI:57540"/>
        <dbReference type="ChEBI" id="CHEBI:58437"/>
        <dbReference type="ChEBI" id="CHEBI:456215"/>
        <dbReference type="EC" id="6.3.1.5"/>
    </reaction>
</comment>
<evidence type="ECO:0000313" key="13">
    <source>
        <dbReference type="Proteomes" id="UP000000248"/>
    </source>
</evidence>
<feature type="binding site" evidence="8">
    <location>
        <position position="165"/>
    </location>
    <ligand>
        <name>ATP</name>
        <dbReference type="ChEBI" id="CHEBI:30616"/>
    </ligand>
</feature>
<sequence>MTVHQYIDYLLVWLEEQRAHLYASDGYTLGVSGGIDSAVCLHLLAKTGKPVQALVLPINANANDCEDAELVLKNANISGNIIALDDVYTAAQNTLAPVLNRDYERMPVLNGNLMARLRMVMLYTVAQSHRSVVVGTDNAVEYYLGYFTKFGDGACDILPLAKLTKSEVGQLAKALGVPKKIREKAPSAGLWQGQTDENEIGVSYADLDAFLCGKTVDDAVREKIAYWHQRSHHKRMLPPMPEIGLSLA</sequence>
<keyword evidence="7 8" id="KW-0520">NAD</keyword>
<dbReference type="GO" id="GO:0005524">
    <property type="term" value="F:ATP binding"/>
    <property type="evidence" value="ECO:0007669"/>
    <property type="project" value="UniProtKB-UniRule"/>
</dbReference>
<dbReference type="InterPro" id="IPR022310">
    <property type="entry name" value="NAD/GMP_synthase"/>
</dbReference>
<dbReference type="CDD" id="cd00553">
    <property type="entry name" value="NAD_synthase"/>
    <property type="match status" value="1"/>
</dbReference>
<reference evidence="12 13" key="1">
    <citation type="journal article" date="2007" name="Nat. Biotechnol.">
        <title>Genome sequence and identification of candidate vaccine antigens from the animal pathogen Dichelobacter nodosus.</title>
        <authorList>
            <person name="Myers G.S."/>
            <person name="Parker D."/>
            <person name="Al-Hasani K."/>
            <person name="Kennan R.M."/>
            <person name="Seemann T."/>
            <person name="Ren Q."/>
            <person name="Badger J.H."/>
            <person name="Selengut J.D."/>
            <person name="Deboy R.T."/>
            <person name="Tettelin H."/>
            <person name="Boyce J.D."/>
            <person name="McCarl V.P."/>
            <person name="Han X."/>
            <person name="Nelson W.C."/>
            <person name="Madupu R."/>
            <person name="Mohamoud Y."/>
            <person name="Holley T."/>
            <person name="Fedorova N."/>
            <person name="Khouri H."/>
            <person name="Bottomley S.P."/>
            <person name="Whittington R.J."/>
            <person name="Adler B."/>
            <person name="Songer J.G."/>
            <person name="Rood J.I."/>
            <person name="Paulsen I.T."/>
        </authorList>
    </citation>
    <scope>NUCLEOTIDE SEQUENCE [LARGE SCALE GENOMIC DNA]</scope>
    <source>
        <strain evidence="12 13">VCS1703A</strain>
    </source>
</reference>
<feature type="binding site" evidence="8">
    <location>
        <position position="136"/>
    </location>
    <ligand>
        <name>ATP</name>
        <dbReference type="ChEBI" id="CHEBI:30616"/>
    </ligand>
</feature>
<evidence type="ECO:0000256" key="5">
    <source>
        <dbReference type="ARBA" id="ARBA00022840"/>
    </source>
</evidence>
<protein>
    <recommendedName>
        <fullName evidence="8 10">NH(3)-dependent NAD(+) synthetase</fullName>
        <ecNumber evidence="8 10">6.3.1.5</ecNumber>
    </recommendedName>
</protein>
<keyword evidence="6 8" id="KW-0460">Magnesium</keyword>
<dbReference type="GO" id="GO:0004359">
    <property type="term" value="F:glutaminase activity"/>
    <property type="evidence" value="ECO:0007669"/>
    <property type="project" value="InterPro"/>
</dbReference>
<feature type="binding site" evidence="8">
    <location>
        <begin position="30"/>
        <end position="37"/>
    </location>
    <ligand>
        <name>ATP</name>
        <dbReference type="ChEBI" id="CHEBI:30616"/>
    </ligand>
</feature>
<dbReference type="InterPro" id="IPR022926">
    <property type="entry name" value="NH(3)-dep_NAD(+)_synth"/>
</dbReference>
<evidence type="ECO:0000256" key="1">
    <source>
        <dbReference type="ARBA" id="ARBA00005859"/>
    </source>
</evidence>
<dbReference type="HOGENOM" id="CLU_059327_1_1_6"/>
<dbReference type="OrthoDB" id="3266517at2"/>
<evidence type="ECO:0000256" key="2">
    <source>
        <dbReference type="ARBA" id="ARBA00022598"/>
    </source>
</evidence>
<keyword evidence="13" id="KW-1185">Reference proteome</keyword>
<dbReference type="InterPro" id="IPR003694">
    <property type="entry name" value="NAD_synthase"/>
</dbReference>
<dbReference type="UniPathway" id="UPA00253">
    <property type="reaction ID" value="UER00333"/>
</dbReference>
<feature type="domain" description="NAD/GMP synthase" evidence="11">
    <location>
        <begin position="19"/>
        <end position="238"/>
    </location>
</feature>
<organism evidence="12 13">
    <name type="scientific">Dichelobacter nodosus (strain VCS1703A)</name>
    <dbReference type="NCBI Taxonomy" id="246195"/>
    <lineage>
        <taxon>Bacteria</taxon>
        <taxon>Pseudomonadati</taxon>
        <taxon>Pseudomonadota</taxon>
        <taxon>Gammaproteobacteria</taxon>
        <taxon>Cardiobacteriales</taxon>
        <taxon>Cardiobacteriaceae</taxon>
        <taxon>Dichelobacter</taxon>
    </lineage>
</organism>
<gene>
    <name evidence="8 12" type="primary">nadE</name>
    <name evidence="12" type="ordered locus">DNO_0197</name>
</gene>
<dbReference type="PANTHER" id="PTHR23090:SF7">
    <property type="entry name" value="NH(3)-DEPENDENT NAD(+) SYNTHETASE"/>
    <property type="match status" value="1"/>
</dbReference>
<dbReference type="HAMAP" id="MF_00193">
    <property type="entry name" value="NadE_ammonia_dep"/>
    <property type="match status" value="1"/>
</dbReference>
<evidence type="ECO:0000256" key="6">
    <source>
        <dbReference type="ARBA" id="ARBA00022842"/>
    </source>
</evidence>
<dbReference type="GO" id="GO:0046872">
    <property type="term" value="F:metal ion binding"/>
    <property type="evidence" value="ECO:0007669"/>
    <property type="project" value="UniProtKB-KW"/>
</dbReference>
<evidence type="ECO:0000256" key="9">
    <source>
        <dbReference type="RuleBase" id="RU003811"/>
    </source>
</evidence>
<dbReference type="SUPFAM" id="SSF52402">
    <property type="entry name" value="Adenine nucleotide alpha hydrolases-like"/>
    <property type="match status" value="1"/>
</dbReference>
<evidence type="ECO:0000256" key="8">
    <source>
        <dbReference type="HAMAP-Rule" id="MF_00193"/>
    </source>
</evidence>
<keyword evidence="5 8" id="KW-0067">ATP-binding</keyword>
<comment type="function">
    <text evidence="8">Catalyzes the ATP-dependent amidation of deamido-NAD to form NAD. Uses ammonia as a nitrogen source.</text>
</comment>
<dbReference type="STRING" id="246195.DNO_0197"/>
<feature type="binding site" description="in other chain" evidence="8">
    <location>
        <begin position="233"/>
        <end position="234"/>
    </location>
    <ligand>
        <name>deamido-NAD(+)</name>
        <dbReference type="ChEBI" id="CHEBI:58437"/>
        <note>ligand shared between two neighboring subunits</note>
    </ligand>
</feature>
<evidence type="ECO:0000256" key="10">
    <source>
        <dbReference type="RuleBase" id="RU003812"/>
    </source>
</evidence>
<dbReference type="Proteomes" id="UP000000248">
    <property type="component" value="Chromosome"/>
</dbReference>
<dbReference type="Pfam" id="PF02540">
    <property type="entry name" value="NAD_synthase"/>
    <property type="match status" value="1"/>
</dbReference>
<name>A5EWH5_DICNV</name>
<dbReference type="AlphaFoldDB" id="A5EWH5"/>
<feature type="binding site" description="in other chain" evidence="8">
    <location>
        <position position="149"/>
    </location>
    <ligand>
        <name>deamido-NAD(+)</name>
        <dbReference type="ChEBI" id="CHEBI:58437"/>
        <note>ligand shared between two neighboring subunits</note>
    </ligand>
</feature>
<dbReference type="GO" id="GO:0008795">
    <property type="term" value="F:NAD+ synthase activity"/>
    <property type="evidence" value="ECO:0007669"/>
    <property type="project" value="UniProtKB-UniRule"/>
</dbReference>
<dbReference type="InterPro" id="IPR014729">
    <property type="entry name" value="Rossmann-like_a/b/a_fold"/>
</dbReference>
<dbReference type="NCBIfam" id="TIGR00552">
    <property type="entry name" value="nadE"/>
    <property type="match status" value="1"/>
</dbReference>
<keyword evidence="2 8" id="KW-0436">Ligase</keyword>
<evidence type="ECO:0000259" key="11">
    <source>
        <dbReference type="Pfam" id="PF02540"/>
    </source>
</evidence>
<proteinExistence type="inferred from homology"/>
<comment type="similarity">
    <text evidence="1 8 9">Belongs to the NAD synthetase family.</text>
</comment>
<feature type="binding site" description="in other chain" evidence="8">
    <location>
        <position position="116"/>
    </location>
    <ligand>
        <name>deamido-NAD(+)</name>
        <dbReference type="ChEBI" id="CHEBI:58437"/>
        <note>ligand shared between two neighboring subunits</note>
    </ligand>
</feature>
<dbReference type="GO" id="GO:0003952">
    <property type="term" value="F:NAD+ synthase (glutamine-hydrolyzing) activity"/>
    <property type="evidence" value="ECO:0007669"/>
    <property type="project" value="InterPro"/>
</dbReference>
<dbReference type="GO" id="GO:0009435">
    <property type="term" value="P:NAD+ biosynthetic process"/>
    <property type="evidence" value="ECO:0007669"/>
    <property type="project" value="UniProtKB-UniRule"/>
</dbReference>
<accession>A5EWH5</accession>
<keyword evidence="4 8" id="KW-0547">Nucleotide-binding</keyword>
<dbReference type="PANTHER" id="PTHR23090">
    <property type="entry name" value="NH 3 /GLUTAMINE-DEPENDENT NAD + SYNTHETASE"/>
    <property type="match status" value="1"/>
</dbReference>
<evidence type="ECO:0000256" key="3">
    <source>
        <dbReference type="ARBA" id="ARBA00022723"/>
    </source>
</evidence>
<feature type="binding site" evidence="8">
    <location>
        <position position="187"/>
    </location>
    <ligand>
        <name>ATP</name>
        <dbReference type="ChEBI" id="CHEBI:30616"/>
    </ligand>
</feature>
<dbReference type="GO" id="GO:0005737">
    <property type="term" value="C:cytoplasm"/>
    <property type="evidence" value="ECO:0007669"/>
    <property type="project" value="InterPro"/>
</dbReference>
<keyword evidence="3 8" id="KW-0479">Metal-binding</keyword>
<dbReference type="RefSeq" id="WP_011927945.1">
    <property type="nucleotide sequence ID" value="NC_009446.1"/>
</dbReference>
<dbReference type="eggNOG" id="COG0171">
    <property type="taxonomic scope" value="Bacteria"/>
</dbReference>
<feature type="binding site" evidence="8">
    <location>
        <position position="141"/>
    </location>
    <ligand>
        <name>Mg(2+)</name>
        <dbReference type="ChEBI" id="CHEBI:18420"/>
    </ligand>
</feature>
<comment type="subunit">
    <text evidence="8">Homodimer.</text>
</comment>
<evidence type="ECO:0000256" key="7">
    <source>
        <dbReference type="ARBA" id="ARBA00023027"/>
    </source>
</evidence>
<dbReference type="EC" id="6.3.1.5" evidence="8 10"/>
<dbReference type="Gene3D" id="3.40.50.620">
    <property type="entry name" value="HUPs"/>
    <property type="match status" value="1"/>
</dbReference>
<feature type="binding site" evidence="8">
    <location>
        <position position="156"/>
    </location>
    <ligand>
        <name>deamido-NAD(+)</name>
        <dbReference type="ChEBI" id="CHEBI:58437"/>
        <note>ligand shared between two neighboring subunits</note>
    </ligand>
</feature>
<dbReference type="EMBL" id="CP000513">
    <property type="protein sequence ID" value="ABQ13546.1"/>
    <property type="molecule type" value="Genomic_DNA"/>
</dbReference>
<dbReference type="KEGG" id="dno:DNO_0197"/>
<feature type="binding site" evidence="8">
    <location>
        <position position="36"/>
    </location>
    <ligand>
        <name>Mg(2+)</name>
        <dbReference type="ChEBI" id="CHEBI:18420"/>
    </ligand>
</feature>
<evidence type="ECO:0000313" key="12">
    <source>
        <dbReference type="EMBL" id="ABQ13546.1"/>
    </source>
</evidence>
<evidence type="ECO:0000256" key="4">
    <source>
        <dbReference type="ARBA" id="ARBA00022741"/>
    </source>
</evidence>
<comment type="pathway">
    <text evidence="8">Cofactor biosynthesis; NAD(+) biosynthesis; NAD(+) from deamido-NAD(+) (ammonia route): step 1/1.</text>
</comment>